<proteinExistence type="predicted"/>
<keyword evidence="1" id="KW-0175">Coiled coil</keyword>
<evidence type="ECO:0000256" key="1">
    <source>
        <dbReference type="SAM" id="Coils"/>
    </source>
</evidence>
<dbReference type="Proteomes" id="UP000803844">
    <property type="component" value="Unassembled WGS sequence"/>
</dbReference>
<feature type="region of interest" description="Disordered" evidence="2">
    <location>
        <begin position="312"/>
        <end position="334"/>
    </location>
</feature>
<keyword evidence="4" id="KW-1185">Reference proteome</keyword>
<accession>A0A9P4Y6J8</accession>
<reference evidence="3" key="1">
    <citation type="journal article" date="2020" name="Phytopathology">
        <title>Genome sequence of the chestnut blight fungus Cryphonectria parasitica EP155: A fundamental resource for an archetypical invasive plant pathogen.</title>
        <authorList>
            <person name="Crouch J.A."/>
            <person name="Dawe A."/>
            <person name="Aerts A."/>
            <person name="Barry K."/>
            <person name="Churchill A.C.L."/>
            <person name="Grimwood J."/>
            <person name="Hillman B."/>
            <person name="Milgroom M.G."/>
            <person name="Pangilinan J."/>
            <person name="Smith M."/>
            <person name="Salamov A."/>
            <person name="Schmutz J."/>
            <person name="Yadav J."/>
            <person name="Grigoriev I.V."/>
            <person name="Nuss D."/>
        </authorList>
    </citation>
    <scope>NUCLEOTIDE SEQUENCE</scope>
    <source>
        <strain evidence="3">EP155</strain>
    </source>
</reference>
<dbReference type="AlphaFoldDB" id="A0A9P4Y6J8"/>
<feature type="region of interest" description="Disordered" evidence="2">
    <location>
        <begin position="356"/>
        <end position="382"/>
    </location>
</feature>
<evidence type="ECO:0000313" key="3">
    <source>
        <dbReference type="EMBL" id="KAF3767483.1"/>
    </source>
</evidence>
<dbReference type="RefSeq" id="XP_040778444.1">
    <property type="nucleotide sequence ID" value="XM_040925286.1"/>
</dbReference>
<feature type="compositionally biased region" description="Basic and acidic residues" evidence="2">
    <location>
        <begin position="370"/>
        <end position="380"/>
    </location>
</feature>
<feature type="region of interest" description="Disordered" evidence="2">
    <location>
        <begin position="397"/>
        <end position="422"/>
    </location>
</feature>
<gene>
    <name evidence="3" type="ORF">M406DRAFT_69626</name>
</gene>
<sequence length="422" mass="47789">MLPLKTGLALREPIYLGSASPADTNGWSLSGLDHAPRRLAQSTRWCSPSSHGAIDAVWSNAEPTAISCGRLPFALARLYKRVEKTPPQLRKRQAVSGLRDHISELVNINVDVALDPSFQFNGKALEVSLGYSPSLLPSSNLSLFPAERRLQSFCLPPVRHPFPRARLSWPGRPQPHSTDRILAAYHTVSSRSPKRRGNNGRRDFPSLITNLTGGSESVSAHAHQLMEDNSQLQTDNRELNSALHDAISQRVVVTEELQNLKKHHAVMEETLKTLWTLVKEDISEFQDITTMAEIQDQVYKISRLQVQNAVVTQRPEGQEEPDTDQKARPTSLERKLAQRDVFLEHYKRAEALSRRKAERLTQENQQLRTQLDKAEQERKGLQLSLSTTEKRLTWVEQHFPSSDRQDLAPRDPSAQQQQQIWI</sequence>
<feature type="coiled-coil region" evidence="1">
    <location>
        <begin position="222"/>
        <end position="249"/>
    </location>
</feature>
<feature type="compositionally biased region" description="Polar residues" evidence="2">
    <location>
        <begin position="413"/>
        <end position="422"/>
    </location>
</feature>
<evidence type="ECO:0000313" key="4">
    <source>
        <dbReference type="Proteomes" id="UP000803844"/>
    </source>
</evidence>
<dbReference type="EMBL" id="MU032346">
    <property type="protein sequence ID" value="KAF3767483.1"/>
    <property type="molecule type" value="Genomic_DNA"/>
</dbReference>
<protein>
    <submittedName>
        <fullName evidence="3">Uncharacterized protein</fullName>
    </submittedName>
</protein>
<comment type="caution">
    <text evidence="3">The sequence shown here is derived from an EMBL/GenBank/DDBJ whole genome shotgun (WGS) entry which is preliminary data.</text>
</comment>
<organism evidence="3 4">
    <name type="scientific">Cryphonectria parasitica (strain ATCC 38755 / EP155)</name>
    <dbReference type="NCBI Taxonomy" id="660469"/>
    <lineage>
        <taxon>Eukaryota</taxon>
        <taxon>Fungi</taxon>
        <taxon>Dikarya</taxon>
        <taxon>Ascomycota</taxon>
        <taxon>Pezizomycotina</taxon>
        <taxon>Sordariomycetes</taxon>
        <taxon>Sordariomycetidae</taxon>
        <taxon>Diaporthales</taxon>
        <taxon>Cryphonectriaceae</taxon>
        <taxon>Cryphonectria-Endothia species complex</taxon>
        <taxon>Cryphonectria</taxon>
    </lineage>
</organism>
<dbReference type="GeneID" id="63842415"/>
<name>A0A9P4Y6J8_CRYP1</name>
<evidence type="ECO:0000256" key="2">
    <source>
        <dbReference type="SAM" id="MobiDB-lite"/>
    </source>
</evidence>
<feature type="compositionally biased region" description="Basic and acidic residues" evidence="2">
    <location>
        <begin position="323"/>
        <end position="334"/>
    </location>
</feature>